<dbReference type="Pfam" id="PF16344">
    <property type="entry name" value="FecR_C"/>
    <property type="match status" value="1"/>
</dbReference>
<keyword evidence="5" id="KW-1185">Reference proteome</keyword>
<keyword evidence="1" id="KW-0472">Membrane</keyword>
<dbReference type="Proteomes" id="UP001398556">
    <property type="component" value="Unassembled WGS sequence"/>
</dbReference>
<sequence>MEFKLIVKKINNTLTQEEEVVFSQWYHQSDDNKVYFEKVKNNYYANLNPDNIDLDTAWYAIKSNIKPQRRIKYYYAVAASVVILFGLGYFFSTNDSLNQNVNQNTIVESTSKSNEVILTLADGSKVVLNNQNNGVVANQENVTITKDKDGQIIYNDSKQVHNGKPSFNTLNIPNGQTFQVTLPDGTNVWLNAGSSLKYPTYFEGNNRTVVLTGEAYFEVAHNLKMPFKVFSNGQEVEVLGTHFNIRAYANEPFLKTTLLEGRIKISEGNNKAIVKPGEQIVVSLGKHHMYSKQVNVESAIAWKNRLFYFENARYDEIMREIERWYDVEVIYKNKMSNERFEGAIQKDLPLNQVLKMLESEDVHFKIQGKEVIVTQ</sequence>
<name>A0ABU9HM38_9FLAO</name>
<protein>
    <submittedName>
        <fullName evidence="4">FecR domain-containing protein</fullName>
    </submittedName>
</protein>
<dbReference type="Pfam" id="PF04773">
    <property type="entry name" value="FecR"/>
    <property type="match status" value="1"/>
</dbReference>
<evidence type="ECO:0000313" key="4">
    <source>
        <dbReference type="EMBL" id="MEL1241204.1"/>
    </source>
</evidence>
<evidence type="ECO:0000259" key="2">
    <source>
        <dbReference type="Pfam" id="PF04773"/>
    </source>
</evidence>
<feature type="transmembrane region" description="Helical" evidence="1">
    <location>
        <begin position="73"/>
        <end position="91"/>
    </location>
</feature>
<dbReference type="PANTHER" id="PTHR30273">
    <property type="entry name" value="PERIPLASMIC SIGNAL SENSOR AND SIGMA FACTOR ACTIVATOR FECR-RELATED"/>
    <property type="match status" value="1"/>
</dbReference>
<dbReference type="InterPro" id="IPR006860">
    <property type="entry name" value="FecR"/>
</dbReference>
<dbReference type="Gene3D" id="2.60.120.1440">
    <property type="match status" value="1"/>
</dbReference>
<gene>
    <name evidence="4" type="ORF">AAEO59_09110</name>
</gene>
<dbReference type="RefSeq" id="WP_341700426.1">
    <property type="nucleotide sequence ID" value="NZ_JBBYHU010000015.1"/>
</dbReference>
<evidence type="ECO:0000256" key="1">
    <source>
        <dbReference type="SAM" id="Phobius"/>
    </source>
</evidence>
<evidence type="ECO:0000313" key="5">
    <source>
        <dbReference type="Proteomes" id="UP001398556"/>
    </source>
</evidence>
<dbReference type="Gene3D" id="3.55.50.30">
    <property type="match status" value="1"/>
</dbReference>
<feature type="domain" description="FecR protein" evidence="2">
    <location>
        <begin position="170"/>
        <end position="263"/>
    </location>
</feature>
<dbReference type="PIRSF" id="PIRSF018266">
    <property type="entry name" value="FecR"/>
    <property type="match status" value="1"/>
</dbReference>
<dbReference type="InterPro" id="IPR012373">
    <property type="entry name" value="Ferrdict_sens_TM"/>
</dbReference>
<proteinExistence type="predicted"/>
<organism evidence="4 5">
    <name type="scientific">Flavobacterium flavipallidum</name>
    <dbReference type="NCBI Taxonomy" id="3139140"/>
    <lineage>
        <taxon>Bacteria</taxon>
        <taxon>Pseudomonadati</taxon>
        <taxon>Bacteroidota</taxon>
        <taxon>Flavobacteriia</taxon>
        <taxon>Flavobacteriales</taxon>
        <taxon>Flavobacteriaceae</taxon>
        <taxon>Flavobacterium</taxon>
    </lineage>
</organism>
<comment type="caution">
    <text evidence="4">The sequence shown here is derived from an EMBL/GenBank/DDBJ whole genome shotgun (WGS) entry which is preliminary data.</text>
</comment>
<dbReference type="EMBL" id="JBBYHU010000015">
    <property type="protein sequence ID" value="MEL1241204.1"/>
    <property type="molecule type" value="Genomic_DNA"/>
</dbReference>
<dbReference type="PANTHER" id="PTHR30273:SF2">
    <property type="entry name" value="PROTEIN FECR"/>
    <property type="match status" value="1"/>
</dbReference>
<keyword evidence="1" id="KW-1133">Transmembrane helix</keyword>
<dbReference type="InterPro" id="IPR032508">
    <property type="entry name" value="FecR_C"/>
</dbReference>
<feature type="domain" description="Protein FecR C-terminal" evidence="3">
    <location>
        <begin position="307"/>
        <end position="373"/>
    </location>
</feature>
<accession>A0ABU9HM38</accession>
<keyword evidence="1" id="KW-0812">Transmembrane</keyword>
<evidence type="ECO:0000259" key="3">
    <source>
        <dbReference type="Pfam" id="PF16344"/>
    </source>
</evidence>
<reference evidence="4 5" key="1">
    <citation type="submission" date="2024-04" db="EMBL/GenBank/DDBJ databases">
        <title>Flavobacterium sp. DGU99 16S ribosomal RNA gene Genome sequencing and assembly.</title>
        <authorList>
            <person name="Park S."/>
        </authorList>
    </citation>
    <scope>NUCLEOTIDE SEQUENCE [LARGE SCALE GENOMIC DNA]</scope>
    <source>
        <strain evidence="4 5">DGU99</strain>
    </source>
</reference>